<dbReference type="AlphaFoldDB" id="A0AAE3VJ77"/>
<dbReference type="InterPro" id="IPR011335">
    <property type="entry name" value="Restrct_endonuc-II-like"/>
</dbReference>
<comment type="similarity">
    <text evidence="1 2">Belongs to the UPF0102 family.</text>
</comment>
<dbReference type="EMBL" id="JAUSVL010000001">
    <property type="protein sequence ID" value="MDQ0291438.1"/>
    <property type="molecule type" value="Genomic_DNA"/>
</dbReference>
<reference evidence="3" key="1">
    <citation type="submission" date="2023-07" db="EMBL/GenBank/DDBJ databases">
        <title>Genomic Encyclopedia of Type Strains, Phase IV (KMG-IV): sequencing the most valuable type-strain genomes for metagenomic binning, comparative biology and taxonomic classification.</title>
        <authorList>
            <person name="Goeker M."/>
        </authorList>
    </citation>
    <scope>NUCLEOTIDE SEQUENCE</scope>
    <source>
        <strain evidence="3">DSM 24202</strain>
    </source>
</reference>
<evidence type="ECO:0000313" key="3">
    <source>
        <dbReference type="EMBL" id="MDQ0291438.1"/>
    </source>
</evidence>
<dbReference type="Proteomes" id="UP001238163">
    <property type="component" value="Unassembled WGS sequence"/>
</dbReference>
<evidence type="ECO:0000313" key="4">
    <source>
        <dbReference type="Proteomes" id="UP001238163"/>
    </source>
</evidence>
<gene>
    <name evidence="3" type="ORF">J3R75_003545</name>
</gene>
<dbReference type="InterPro" id="IPR011856">
    <property type="entry name" value="tRNA_endonuc-like_dom_sf"/>
</dbReference>
<protein>
    <recommendedName>
        <fullName evidence="2">UPF0102 protein J3R75_003545</fullName>
    </recommendedName>
</protein>
<name>A0AAE3VJ77_9BACT</name>
<dbReference type="PANTHER" id="PTHR34039:SF1">
    <property type="entry name" value="UPF0102 PROTEIN YRAN"/>
    <property type="match status" value="1"/>
</dbReference>
<dbReference type="InterPro" id="IPR003509">
    <property type="entry name" value="UPF0102_YraN-like"/>
</dbReference>
<dbReference type="GO" id="GO:0004519">
    <property type="term" value="F:endonuclease activity"/>
    <property type="evidence" value="ECO:0007669"/>
    <property type="project" value="UniProtKB-KW"/>
</dbReference>
<dbReference type="SUPFAM" id="SSF52980">
    <property type="entry name" value="Restriction endonuclease-like"/>
    <property type="match status" value="1"/>
</dbReference>
<dbReference type="PANTHER" id="PTHR34039">
    <property type="entry name" value="UPF0102 PROTEIN YRAN"/>
    <property type="match status" value="1"/>
</dbReference>
<evidence type="ECO:0000256" key="2">
    <source>
        <dbReference type="HAMAP-Rule" id="MF_00048"/>
    </source>
</evidence>
<evidence type="ECO:0000256" key="1">
    <source>
        <dbReference type="ARBA" id="ARBA00006738"/>
    </source>
</evidence>
<dbReference type="CDD" id="cd20736">
    <property type="entry name" value="PoNe_Nuclease"/>
    <property type="match status" value="1"/>
</dbReference>
<keyword evidence="3" id="KW-0378">Hydrolase</keyword>
<proteinExistence type="inferred from homology"/>
<sequence>MTHARLQNTLQNALTALLPKNIGRFAKRRAKHLRFGARGENMACRALQEIGLDIICRNYRVTSGEIDIVARDGCNLCFVEVKTRHKRPFSRPADAVNNRKRQRLIRAAQQYLRGIGQPPLHYTFGIVEVIFSSWRLTEIRYWPAVFDERSVAVASGRAARDANDAKPLYIPRHV</sequence>
<accession>A0AAE3VJ77</accession>
<dbReference type="Pfam" id="PF02021">
    <property type="entry name" value="UPF0102"/>
    <property type="match status" value="1"/>
</dbReference>
<dbReference type="RefSeq" id="WP_307264222.1">
    <property type="nucleotide sequence ID" value="NZ_JAUSVL010000001.1"/>
</dbReference>
<dbReference type="HAMAP" id="MF_00048">
    <property type="entry name" value="UPF0102"/>
    <property type="match status" value="1"/>
</dbReference>
<keyword evidence="3" id="KW-0540">Nuclease</keyword>
<keyword evidence="3" id="KW-0255">Endonuclease</keyword>
<dbReference type="GO" id="GO:0003676">
    <property type="term" value="F:nucleic acid binding"/>
    <property type="evidence" value="ECO:0007669"/>
    <property type="project" value="InterPro"/>
</dbReference>
<keyword evidence="4" id="KW-1185">Reference proteome</keyword>
<dbReference type="Gene3D" id="3.40.1350.10">
    <property type="match status" value="1"/>
</dbReference>
<organism evidence="3 4">
    <name type="scientific">Oligosphaera ethanolica</name>
    <dbReference type="NCBI Taxonomy" id="760260"/>
    <lineage>
        <taxon>Bacteria</taxon>
        <taxon>Pseudomonadati</taxon>
        <taxon>Lentisphaerota</taxon>
        <taxon>Oligosphaeria</taxon>
        <taxon>Oligosphaerales</taxon>
        <taxon>Oligosphaeraceae</taxon>
        <taxon>Oligosphaera</taxon>
    </lineage>
</organism>
<comment type="caution">
    <text evidence="3">The sequence shown here is derived from an EMBL/GenBank/DDBJ whole genome shotgun (WGS) entry which is preliminary data.</text>
</comment>